<reference evidence="2 3" key="1">
    <citation type="submission" date="2024-03" db="EMBL/GenBank/DDBJ databases">
        <title>First Report of Pectobacterium brasiliscabiei causing potato scab in china.</title>
        <authorList>
            <person name="Handique U."/>
        </authorList>
    </citation>
    <scope>NUCLEOTIDE SEQUENCE [LARGE SCALE GENOMIC DNA]</scope>
    <source>
        <strain evidence="2 3">ZRIMU1503</strain>
    </source>
</reference>
<evidence type="ECO:0008006" key="4">
    <source>
        <dbReference type="Google" id="ProtNLM"/>
    </source>
</evidence>
<keyword evidence="1" id="KW-0472">Membrane</keyword>
<keyword evidence="1" id="KW-1133">Transmembrane helix</keyword>
<dbReference type="RefSeq" id="WP_336538780.1">
    <property type="nucleotide sequence ID" value="NZ_JBBAYL010000003.1"/>
</dbReference>
<name>A0ABU8G9D2_9ACTN</name>
<evidence type="ECO:0000313" key="2">
    <source>
        <dbReference type="EMBL" id="MEI5609694.1"/>
    </source>
</evidence>
<accession>A0ABU8G9D2</accession>
<protein>
    <recommendedName>
        <fullName evidence="4">Transmembrane protein</fullName>
    </recommendedName>
</protein>
<dbReference type="EMBL" id="JBBAYM010000006">
    <property type="protein sequence ID" value="MEI5609694.1"/>
    <property type="molecule type" value="Genomic_DNA"/>
</dbReference>
<evidence type="ECO:0000256" key="1">
    <source>
        <dbReference type="SAM" id="Phobius"/>
    </source>
</evidence>
<feature type="transmembrane region" description="Helical" evidence="1">
    <location>
        <begin position="157"/>
        <end position="181"/>
    </location>
</feature>
<feature type="transmembrane region" description="Helical" evidence="1">
    <location>
        <begin position="119"/>
        <end position="145"/>
    </location>
</feature>
<dbReference type="Proteomes" id="UP001365781">
    <property type="component" value="Unassembled WGS sequence"/>
</dbReference>
<comment type="caution">
    <text evidence="2">The sequence shown here is derived from an EMBL/GenBank/DDBJ whole genome shotgun (WGS) entry which is preliminary data.</text>
</comment>
<gene>
    <name evidence="2" type="ORF">WB403_10990</name>
</gene>
<keyword evidence="3" id="KW-1185">Reference proteome</keyword>
<evidence type="ECO:0000313" key="3">
    <source>
        <dbReference type="Proteomes" id="UP001365781"/>
    </source>
</evidence>
<sequence length="237" mass="25162">MKGRYRPTGPRSEDRADFEAVLRLALDTPDIRDALRADASGLAERRLRFRAAADADAIMAVAHAEHEAYLAALASAAGAARSGGEWGAPVTDAPGGKWDAPVVEDAEGRAWRRAADAELLPLVAVLTPSLAASSAAVVLVLGYLLRLTGVRGTLPGSLIAAGWTLTLFAAVSALLAFAALFRTALRGHGDRERPGGPEQARLVWRQALLYRGMLPHLRRCLHEDPSLSGPSPRNRPA</sequence>
<organism evidence="2 3">
    <name type="scientific">Streptomyces brasiliscabiei</name>
    <dbReference type="NCBI Taxonomy" id="2736302"/>
    <lineage>
        <taxon>Bacteria</taxon>
        <taxon>Bacillati</taxon>
        <taxon>Actinomycetota</taxon>
        <taxon>Actinomycetes</taxon>
        <taxon>Kitasatosporales</taxon>
        <taxon>Streptomycetaceae</taxon>
        <taxon>Streptomyces</taxon>
    </lineage>
</organism>
<keyword evidence="1" id="KW-0812">Transmembrane</keyword>
<proteinExistence type="predicted"/>